<dbReference type="GO" id="GO:0016020">
    <property type="term" value="C:membrane"/>
    <property type="evidence" value="ECO:0007669"/>
    <property type="project" value="UniProtKB-SubCell"/>
</dbReference>
<dbReference type="RefSeq" id="WP_304995029.1">
    <property type="nucleotide sequence ID" value="NZ_CP101717.1"/>
</dbReference>
<keyword evidence="10" id="KW-0547">Nucleotide-binding</keyword>
<dbReference type="Gene3D" id="3.30.565.10">
    <property type="entry name" value="Histidine kinase-like ATPase, C-terminal domain"/>
    <property type="match status" value="1"/>
</dbReference>
<dbReference type="Gene3D" id="1.10.287.130">
    <property type="match status" value="1"/>
</dbReference>
<keyword evidence="7" id="KW-0175">Coiled coil</keyword>
<evidence type="ECO:0000256" key="4">
    <source>
        <dbReference type="ARBA" id="ARBA00022553"/>
    </source>
</evidence>
<gene>
    <name evidence="10" type="ORF">NFC81_13625</name>
</gene>
<evidence type="ECO:0000256" key="2">
    <source>
        <dbReference type="ARBA" id="ARBA00004370"/>
    </source>
</evidence>
<evidence type="ECO:0000313" key="10">
    <source>
        <dbReference type="EMBL" id="WLD57743.1"/>
    </source>
</evidence>
<evidence type="ECO:0000256" key="8">
    <source>
        <dbReference type="SAM" id="Phobius"/>
    </source>
</evidence>
<keyword evidence="10" id="KW-0067">ATP-binding</keyword>
<protein>
    <recommendedName>
        <fullName evidence="3">histidine kinase</fullName>
        <ecNumber evidence="3">2.7.13.3</ecNumber>
    </recommendedName>
</protein>
<keyword evidence="5" id="KW-0808">Transferase</keyword>
<dbReference type="InterPro" id="IPR005467">
    <property type="entry name" value="His_kinase_dom"/>
</dbReference>
<keyword evidence="8" id="KW-0812">Transmembrane</keyword>
<dbReference type="GO" id="GO:0007165">
    <property type="term" value="P:signal transduction"/>
    <property type="evidence" value="ECO:0007669"/>
    <property type="project" value="InterPro"/>
</dbReference>
<dbReference type="SMART" id="SM00387">
    <property type="entry name" value="HATPase_c"/>
    <property type="match status" value="1"/>
</dbReference>
<dbReference type="InterPro" id="IPR004358">
    <property type="entry name" value="Sig_transdc_His_kin-like_C"/>
</dbReference>
<feature type="coiled-coil region" evidence="7">
    <location>
        <begin position="247"/>
        <end position="299"/>
    </location>
</feature>
<dbReference type="GO" id="GO:0005524">
    <property type="term" value="F:ATP binding"/>
    <property type="evidence" value="ECO:0007669"/>
    <property type="project" value="UniProtKB-KW"/>
</dbReference>
<evidence type="ECO:0000259" key="9">
    <source>
        <dbReference type="PROSITE" id="PS50109"/>
    </source>
</evidence>
<evidence type="ECO:0000256" key="6">
    <source>
        <dbReference type="ARBA" id="ARBA00022777"/>
    </source>
</evidence>
<dbReference type="InterPro" id="IPR003660">
    <property type="entry name" value="HAMP_dom"/>
</dbReference>
<sequence>MNISVQRNGLAYKLVVYALSFFLLLTLITAGAQYFMSESLEQRNREASILYTIENFSPLVADSLWNFEESSVAAQAAAMARNPYVSGVEIIDTTESVRLSAGELLVDRGTPDAPANAIERYDHIDPALGAVREYRFALVREVRGEQLLLGVGRLYSAERLVAEQLRPVVRVTLGIVVMSALIFALAVVIGIMHFIARPLGLLAKAVNAISPGYRGPAMTGEEVADLGRRRDELGTAFQALQEMQIGLAERDREILQHQSNLEEMVEERTRDLQQANDALAETIDKLKLAQDDLVEAEKMASLGGLVSGVAHEVNTPLGVSVTAASHLDDEVRTMRQAVASGALTKTQFDAFLGSAGESCDIILGNLRRAAQLISSFKQVAVDQSSEEQREILLRSYIEDVLRSLLPRLKHTAVTVEVTGDDTLQLLTYPGALAQIVTNLVMNAIIHGFAEGKESGRIVIDIELERDQSVSILFSDDGAGMKDSVRQRIFEPFFTTRRGQGGSGLGLNIVYNLVVQRLRGKIRCESAIGKGTQFHISLPQTPQAEEITMPTV</sequence>
<dbReference type="Gene3D" id="6.10.340.10">
    <property type="match status" value="1"/>
</dbReference>
<accession>A0AB38YEL2</accession>
<dbReference type="EC" id="2.7.13.3" evidence="3"/>
<dbReference type="PANTHER" id="PTHR43065:SF47">
    <property type="match status" value="1"/>
</dbReference>
<proteinExistence type="predicted"/>
<keyword evidence="8" id="KW-0472">Membrane</keyword>
<feature type="transmembrane region" description="Helical" evidence="8">
    <location>
        <begin position="168"/>
        <end position="195"/>
    </location>
</feature>
<dbReference type="EMBL" id="CP101717">
    <property type="protein sequence ID" value="WLD57743.1"/>
    <property type="molecule type" value="Genomic_DNA"/>
</dbReference>
<dbReference type="SUPFAM" id="SSF55874">
    <property type="entry name" value="ATPase domain of HSP90 chaperone/DNA topoisomerase II/histidine kinase"/>
    <property type="match status" value="1"/>
</dbReference>
<keyword evidence="6" id="KW-0418">Kinase</keyword>
<dbReference type="AlphaFoldDB" id="A0AB38YEL2"/>
<dbReference type="Pfam" id="PF02518">
    <property type="entry name" value="HATPase_c"/>
    <property type="match status" value="1"/>
</dbReference>
<evidence type="ECO:0000256" key="7">
    <source>
        <dbReference type="SAM" id="Coils"/>
    </source>
</evidence>
<dbReference type="PROSITE" id="PS50109">
    <property type="entry name" value="HIS_KIN"/>
    <property type="match status" value="1"/>
</dbReference>
<dbReference type="Pfam" id="PF00672">
    <property type="entry name" value="HAMP"/>
    <property type="match status" value="1"/>
</dbReference>
<dbReference type="PRINTS" id="PR00344">
    <property type="entry name" value="BCTRLSENSOR"/>
</dbReference>
<evidence type="ECO:0000256" key="5">
    <source>
        <dbReference type="ARBA" id="ARBA00022679"/>
    </source>
</evidence>
<evidence type="ECO:0000256" key="3">
    <source>
        <dbReference type="ARBA" id="ARBA00012438"/>
    </source>
</evidence>
<organism evidence="10">
    <name type="scientific">Salinispirillum sp. LH 10-3-1</name>
    <dbReference type="NCBI Taxonomy" id="2952525"/>
    <lineage>
        <taxon>Bacteria</taxon>
        <taxon>Pseudomonadati</taxon>
        <taxon>Pseudomonadota</taxon>
        <taxon>Gammaproteobacteria</taxon>
        <taxon>Oceanospirillales</taxon>
        <taxon>Saccharospirillaceae</taxon>
        <taxon>Salinispirillum</taxon>
    </lineage>
</organism>
<dbReference type="GO" id="GO:0004673">
    <property type="term" value="F:protein histidine kinase activity"/>
    <property type="evidence" value="ECO:0007669"/>
    <property type="project" value="UniProtKB-EC"/>
</dbReference>
<feature type="domain" description="Histidine kinase" evidence="9">
    <location>
        <begin position="308"/>
        <end position="541"/>
    </location>
</feature>
<name>A0AB38YEL2_9GAMM</name>
<dbReference type="InterPro" id="IPR036890">
    <property type="entry name" value="HATPase_C_sf"/>
</dbReference>
<dbReference type="PANTHER" id="PTHR43065">
    <property type="entry name" value="SENSOR HISTIDINE KINASE"/>
    <property type="match status" value="1"/>
</dbReference>
<evidence type="ECO:0000256" key="1">
    <source>
        <dbReference type="ARBA" id="ARBA00000085"/>
    </source>
</evidence>
<keyword evidence="8" id="KW-1133">Transmembrane helix</keyword>
<dbReference type="InterPro" id="IPR003594">
    <property type="entry name" value="HATPase_dom"/>
</dbReference>
<feature type="transmembrane region" description="Helical" evidence="8">
    <location>
        <begin position="14"/>
        <end position="35"/>
    </location>
</feature>
<comment type="catalytic activity">
    <reaction evidence="1">
        <text>ATP + protein L-histidine = ADP + protein N-phospho-L-histidine.</text>
        <dbReference type="EC" id="2.7.13.3"/>
    </reaction>
</comment>
<keyword evidence="4" id="KW-0597">Phosphoprotein</keyword>
<reference evidence="10" key="1">
    <citation type="submission" date="2022-07" db="EMBL/GenBank/DDBJ databases">
        <title>Complete genome sequence of Salinispirillum sp. LH10-3-1 capable of multiple carbohydrate inversion isolated from a soda lake.</title>
        <authorList>
            <person name="Liu J."/>
            <person name="Zhai Y."/>
            <person name="Zhang H."/>
            <person name="Yang H."/>
            <person name="Qu J."/>
            <person name="Li J."/>
        </authorList>
    </citation>
    <scope>NUCLEOTIDE SEQUENCE</scope>
    <source>
        <strain evidence="10">LH 10-3-1</strain>
    </source>
</reference>
<comment type="subcellular location">
    <subcellularLocation>
        <location evidence="2">Membrane</location>
    </subcellularLocation>
</comment>